<organism evidence="1 2">
    <name type="scientific">Ixodes persulcatus</name>
    <name type="common">Taiga tick</name>
    <dbReference type="NCBI Taxonomy" id="34615"/>
    <lineage>
        <taxon>Eukaryota</taxon>
        <taxon>Metazoa</taxon>
        <taxon>Ecdysozoa</taxon>
        <taxon>Arthropoda</taxon>
        <taxon>Chelicerata</taxon>
        <taxon>Arachnida</taxon>
        <taxon>Acari</taxon>
        <taxon>Parasitiformes</taxon>
        <taxon>Ixodida</taxon>
        <taxon>Ixodoidea</taxon>
        <taxon>Ixodidae</taxon>
        <taxon>Ixodinae</taxon>
        <taxon>Ixodes</taxon>
    </lineage>
</organism>
<accession>A0AC60QBE4</accession>
<sequence length="153" mass="17427">MNKIKTTDSYYVTPDGEEIAYFDSTMNQSHSPRWKQSRQSIYGEDNPVAYTLGPLFQRSKPTDIAYVTYNDQVPEGFSGTKGGHSKGILMVGKSTTVWLQHSVPRFPKRLHRRYKYPTSGRENAQLFLCITVPTENTAEVIVTATTRVRVFEI</sequence>
<dbReference type="EMBL" id="JABSTQ010009319">
    <property type="protein sequence ID" value="KAG0430486.1"/>
    <property type="molecule type" value="Genomic_DNA"/>
</dbReference>
<comment type="caution">
    <text evidence="1">The sequence shown here is derived from an EMBL/GenBank/DDBJ whole genome shotgun (WGS) entry which is preliminary data.</text>
</comment>
<name>A0AC60QBE4_IXOPE</name>
<dbReference type="Proteomes" id="UP000805193">
    <property type="component" value="Unassembled WGS sequence"/>
</dbReference>
<proteinExistence type="predicted"/>
<evidence type="ECO:0000313" key="2">
    <source>
        <dbReference type="Proteomes" id="UP000805193"/>
    </source>
</evidence>
<evidence type="ECO:0000313" key="1">
    <source>
        <dbReference type="EMBL" id="KAG0430486.1"/>
    </source>
</evidence>
<protein>
    <submittedName>
        <fullName evidence="1">Uncharacterized protein</fullName>
    </submittedName>
</protein>
<reference evidence="1 2" key="1">
    <citation type="journal article" date="2020" name="Cell">
        <title>Large-Scale Comparative Analyses of Tick Genomes Elucidate Their Genetic Diversity and Vector Capacities.</title>
        <authorList>
            <consortium name="Tick Genome and Microbiome Consortium (TIGMIC)"/>
            <person name="Jia N."/>
            <person name="Wang J."/>
            <person name="Shi W."/>
            <person name="Du L."/>
            <person name="Sun Y."/>
            <person name="Zhan W."/>
            <person name="Jiang J.F."/>
            <person name="Wang Q."/>
            <person name="Zhang B."/>
            <person name="Ji P."/>
            <person name="Bell-Sakyi L."/>
            <person name="Cui X.M."/>
            <person name="Yuan T.T."/>
            <person name="Jiang B.G."/>
            <person name="Yang W.F."/>
            <person name="Lam T.T."/>
            <person name="Chang Q.C."/>
            <person name="Ding S.J."/>
            <person name="Wang X.J."/>
            <person name="Zhu J.G."/>
            <person name="Ruan X.D."/>
            <person name="Zhao L."/>
            <person name="Wei J.T."/>
            <person name="Ye R.Z."/>
            <person name="Que T.C."/>
            <person name="Du C.H."/>
            <person name="Zhou Y.H."/>
            <person name="Cheng J.X."/>
            <person name="Dai P.F."/>
            <person name="Guo W.B."/>
            <person name="Han X.H."/>
            <person name="Huang E.J."/>
            <person name="Li L.F."/>
            <person name="Wei W."/>
            <person name="Gao Y.C."/>
            <person name="Liu J.Z."/>
            <person name="Shao H.Z."/>
            <person name="Wang X."/>
            <person name="Wang C.C."/>
            <person name="Yang T.C."/>
            <person name="Huo Q.B."/>
            <person name="Li W."/>
            <person name="Chen H.Y."/>
            <person name="Chen S.E."/>
            <person name="Zhou L.G."/>
            <person name="Ni X.B."/>
            <person name="Tian J.H."/>
            <person name="Sheng Y."/>
            <person name="Liu T."/>
            <person name="Pan Y.S."/>
            <person name="Xia L.Y."/>
            <person name="Li J."/>
            <person name="Zhao F."/>
            <person name="Cao W.C."/>
        </authorList>
    </citation>
    <scope>NUCLEOTIDE SEQUENCE [LARGE SCALE GENOMIC DNA]</scope>
    <source>
        <strain evidence="1">Iper-2018</strain>
    </source>
</reference>
<gene>
    <name evidence="1" type="ORF">HPB47_022647</name>
</gene>
<keyword evidence="2" id="KW-1185">Reference proteome</keyword>